<evidence type="ECO:0000256" key="2">
    <source>
        <dbReference type="ARBA" id="ARBA00009604"/>
    </source>
</evidence>
<evidence type="ECO:0000256" key="1">
    <source>
        <dbReference type="ARBA" id="ARBA00005031"/>
    </source>
</evidence>
<protein>
    <recommendedName>
        <fullName evidence="3">phosphopyruvate hydratase</fullName>
        <ecNumber evidence="3">4.2.1.11</ecNumber>
    </recommendedName>
</protein>
<keyword evidence="4" id="KW-0324">Glycolysis</keyword>
<evidence type="ECO:0000259" key="6">
    <source>
        <dbReference type="SMART" id="SM01192"/>
    </source>
</evidence>
<dbReference type="AlphaFoldDB" id="G5AGR6"/>
<dbReference type="GeneID" id="20648291"/>
<accession>G5AGR6</accession>
<evidence type="ECO:0000313" key="8">
    <source>
        <dbReference type="Proteomes" id="UP000002640"/>
    </source>
</evidence>
<proteinExistence type="inferred from homology"/>
<dbReference type="EMBL" id="JH159167">
    <property type="protein sequence ID" value="EGZ05346.1"/>
    <property type="molecule type" value="Genomic_DNA"/>
</dbReference>
<feature type="domain" description="Enolase C-terminal TIM barrel" evidence="6">
    <location>
        <begin position="118"/>
        <end position="345"/>
    </location>
</feature>
<dbReference type="InterPro" id="IPR036849">
    <property type="entry name" value="Enolase-like_C_sf"/>
</dbReference>
<dbReference type="UniPathway" id="UPA00109">
    <property type="reaction ID" value="UER00187"/>
</dbReference>
<dbReference type="Proteomes" id="UP000002640">
    <property type="component" value="Unassembled WGS sequence"/>
</dbReference>
<organism evidence="7 8">
    <name type="scientific">Phytophthora sojae (strain P6497)</name>
    <name type="common">Soybean stem and root rot agent</name>
    <name type="synonym">Phytophthora megasperma f. sp. glycines</name>
    <dbReference type="NCBI Taxonomy" id="1094619"/>
    <lineage>
        <taxon>Eukaryota</taxon>
        <taxon>Sar</taxon>
        <taxon>Stramenopiles</taxon>
        <taxon>Oomycota</taxon>
        <taxon>Peronosporomycetes</taxon>
        <taxon>Peronosporales</taxon>
        <taxon>Peronosporaceae</taxon>
        <taxon>Phytophthora</taxon>
    </lineage>
</organism>
<dbReference type="EC" id="4.2.1.11" evidence="3"/>
<keyword evidence="5" id="KW-0456">Lyase</keyword>
<dbReference type="GO" id="GO:0004634">
    <property type="term" value="F:phosphopyruvate hydratase activity"/>
    <property type="evidence" value="ECO:0007669"/>
    <property type="project" value="UniProtKB-EC"/>
</dbReference>
<evidence type="ECO:0000256" key="4">
    <source>
        <dbReference type="ARBA" id="ARBA00023152"/>
    </source>
</evidence>
<evidence type="ECO:0000313" key="7">
    <source>
        <dbReference type="EMBL" id="EGZ05346.1"/>
    </source>
</evidence>
<dbReference type="Pfam" id="PF00113">
    <property type="entry name" value="Enolase_C"/>
    <property type="match status" value="1"/>
</dbReference>
<comment type="similarity">
    <text evidence="2">Belongs to the enolase family.</text>
</comment>
<dbReference type="Gene3D" id="3.20.20.120">
    <property type="entry name" value="Enolase-like C-terminal domain"/>
    <property type="match status" value="1"/>
</dbReference>
<evidence type="ECO:0000256" key="3">
    <source>
        <dbReference type="ARBA" id="ARBA00012058"/>
    </source>
</evidence>
<keyword evidence="8" id="KW-1185">Reference proteome</keyword>
<dbReference type="GO" id="GO:0006096">
    <property type="term" value="P:glycolytic process"/>
    <property type="evidence" value="ECO:0007669"/>
    <property type="project" value="UniProtKB-UniPathway"/>
</dbReference>
<dbReference type="STRING" id="1094619.G5AGR6"/>
<gene>
    <name evidence="7" type="ORF">PHYSODRAFT_342488</name>
</gene>
<dbReference type="InterPro" id="IPR020810">
    <property type="entry name" value="Enolase_C"/>
</dbReference>
<dbReference type="InterPro" id="IPR000941">
    <property type="entry name" value="Enolase"/>
</dbReference>
<dbReference type="PANTHER" id="PTHR11902:SF1">
    <property type="entry name" value="ENOLASE"/>
    <property type="match status" value="1"/>
</dbReference>
<reference evidence="7 8" key="1">
    <citation type="journal article" date="2006" name="Science">
        <title>Phytophthora genome sequences uncover evolutionary origins and mechanisms of pathogenesis.</title>
        <authorList>
            <person name="Tyler B.M."/>
            <person name="Tripathy S."/>
            <person name="Zhang X."/>
            <person name="Dehal P."/>
            <person name="Jiang R.H."/>
            <person name="Aerts A."/>
            <person name="Arredondo F.D."/>
            <person name="Baxter L."/>
            <person name="Bensasson D."/>
            <person name="Beynon J.L."/>
            <person name="Chapman J."/>
            <person name="Damasceno C.M."/>
            <person name="Dorrance A.E."/>
            <person name="Dou D."/>
            <person name="Dickerman A.W."/>
            <person name="Dubchak I.L."/>
            <person name="Garbelotto M."/>
            <person name="Gijzen M."/>
            <person name="Gordon S.G."/>
            <person name="Govers F."/>
            <person name="Grunwald N.J."/>
            <person name="Huang W."/>
            <person name="Ivors K.L."/>
            <person name="Jones R.W."/>
            <person name="Kamoun S."/>
            <person name="Krampis K."/>
            <person name="Lamour K.H."/>
            <person name="Lee M.K."/>
            <person name="McDonald W.H."/>
            <person name="Medina M."/>
            <person name="Meijer H.J."/>
            <person name="Nordberg E.K."/>
            <person name="Maclean D.J."/>
            <person name="Ospina-Giraldo M.D."/>
            <person name="Morris P.F."/>
            <person name="Phuntumart V."/>
            <person name="Putnam N.H."/>
            <person name="Rash S."/>
            <person name="Rose J.K."/>
            <person name="Sakihama Y."/>
            <person name="Salamov A.A."/>
            <person name="Savidor A."/>
            <person name="Scheuring C.F."/>
            <person name="Smith B.M."/>
            <person name="Sobral B.W."/>
            <person name="Terry A."/>
            <person name="Torto-Alalibo T.A."/>
            <person name="Win J."/>
            <person name="Xu Z."/>
            <person name="Zhang H."/>
            <person name="Grigoriev I.V."/>
            <person name="Rokhsar D.S."/>
            <person name="Boore J.L."/>
        </authorList>
    </citation>
    <scope>NUCLEOTIDE SEQUENCE [LARGE SCALE GENOMIC DNA]</scope>
    <source>
        <strain evidence="7 8">P6497</strain>
    </source>
</reference>
<dbReference type="PANTHER" id="PTHR11902">
    <property type="entry name" value="ENOLASE"/>
    <property type="match status" value="1"/>
</dbReference>
<name>G5AGR6_PHYSP</name>
<dbReference type="KEGG" id="psoj:PHYSODRAFT_342488"/>
<dbReference type="SMART" id="SM01192">
    <property type="entry name" value="Enolase_C"/>
    <property type="match status" value="1"/>
</dbReference>
<dbReference type="RefSeq" id="XP_009539267.1">
    <property type="nucleotide sequence ID" value="XM_009540972.1"/>
</dbReference>
<evidence type="ECO:0000256" key="5">
    <source>
        <dbReference type="ARBA" id="ARBA00023239"/>
    </source>
</evidence>
<dbReference type="InParanoid" id="G5AGR6"/>
<dbReference type="GO" id="GO:0000015">
    <property type="term" value="C:phosphopyruvate hydratase complex"/>
    <property type="evidence" value="ECO:0007669"/>
    <property type="project" value="InterPro"/>
</dbReference>
<comment type="pathway">
    <text evidence="1">Carbohydrate degradation; glycolysis; pyruvate from D-glyceraldehyde 3-phosphate: step 4/5.</text>
</comment>
<sequence>MRAPVFSLLERGQARGALLAAHAAASDREDAQQQLAQPLKTLSEELELVAAAATTVPLAAALTPDFYASYLLIVLLAKKMNDARFLWKRIARRTPRSSRAVWEIGKALWQPATREGTAELLSLAYSTISVSDAALGLARHEDAMQYCSSLNWEVNAADQMILPEHGVQAQEQQEQQQQLVVEAEAATAQDGAAQQHDHGHWDLRHLQKLPQSGNWSSTSPPCSCPPAVFEARAEVRHLHVRDGLDAARPSAHGACKVAQIVGDDLAVTNPIEQKACDAFLLKVNQIASNTASIEAVTVEKKSVAAGVKKGAPCHAERLVKYNQAQSIEKDRDDKTTLVGMEKLDKHHAPELGIADFGESEEQRRLRRHTPLGAEKYEVGATYTFDNLALGNKAGDYTYADVLYTAEQFVSFGPQAEIKEYCTLLSYHIHRRRQSCVGAQGRLHQQRNALPPFLAYSGSSNVTASVVYVYSTTLYEYV</sequence>
<dbReference type="SUPFAM" id="SSF51604">
    <property type="entry name" value="Enolase C-terminal domain-like"/>
    <property type="match status" value="1"/>
</dbReference>
<dbReference type="GO" id="GO:0000287">
    <property type="term" value="F:magnesium ion binding"/>
    <property type="evidence" value="ECO:0007669"/>
    <property type="project" value="InterPro"/>
</dbReference>